<name>A0ABX7NZ29_9BACT</name>
<dbReference type="EMBL" id="CP071090">
    <property type="protein sequence ID" value="QSQ24197.1"/>
    <property type="molecule type" value="Genomic_DNA"/>
</dbReference>
<gene>
    <name evidence="2" type="ORF">JY651_04285</name>
</gene>
<evidence type="ECO:0000313" key="3">
    <source>
        <dbReference type="Proteomes" id="UP000662747"/>
    </source>
</evidence>
<dbReference type="SUPFAM" id="SSF159501">
    <property type="entry name" value="EreA/ChaN-like"/>
    <property type="match status" value="1"/>
</dbReference>
<evidence type="ECO:0008006" key="4">
    <source>
        <dbReference type="Google" id="ProtNLM"/>
    </source>
</evidence>
<dbReference type="Gene3D" id="3.40.50.11550">
    <property type="match status" value="1"/>
</dbReference>
<keyword evidence="1" id="KW-0732">Signal</keyword>
<protein>
    <recommendedName>
        <fullName evidence="4">Haem-binding uptake Tiki superfamily ChaN domain-containing protein</fullName>
    </recommendedName>
</protein>
<dbReference type="RefSeq" id="WP_206725763.1">
    <property type="nucleotide sequence ID" value="NZ_CP071090.1"/>
</dbReference>
<reference evidence="2 3" key="1">
    <citation type="submission" date="2021-02" db="EMBL/GenBank/DDBJ databases">
        <title>De Novo genome assembly of isolated myxobacteria.</title>
        <authorList>
            <person name="Stevens D.C."/>
        </authorList>
    </citation>
    <scope>NUCLEOTIDE SEQUENCE [LARGE SCALE GENOMIC DNA]</scope>
    <source>
        <strain evidence="3">SCPEA02</strain>
    </source>
</reference>
<feature type="signal peptide" evidence="1">
    <location>
        <begin position="1"/>
        <end position="24"/>
    </location>
</feature>
<dbReference type="PROSITE" id="PS51257">
    <property type="entry name" value="PROKAR_LIPOPROTEIN"/>
    <property type="match status" value="1"/>
</dbReference>
<evidence type="ECO:0000256" key="1">
    <source>
        <dbReference type="SAM" id="SignalP"/>
    </source>
</evidence>
<evidence type="ECO:0000313" key="2">
    <source>
        <dbReference type="EMBL" id="QSQ24197.1"/>
    </source>
</evidence>
<proteinExistence type="predicted"/>
<organism evidence="2 3">
    <name type="scientific">Pyxidicoccus parkwayensis</name>
    <dbReference type="NCBI Taxonomy" id="2813578"/>
    <lineage>
        <taxon>Bacteria</taxon>
        <taxon>Pseudomonadati</taxon>
        <taxon>Myxococcota</taxon>
        <taxon>Myxococcia</taxon>
        <taxon>Myxococcales</taxon>
        <taxon>Cystobacterineae</taxon>
        <taxon>Myxococcaceae</taxon>
        <taxon>Pyxidicoccus</taxon>
    </lineage>
</organism>
<accession>A0ABX7NZ29</accession>
<keyword evidence="3" id="KW-1185">Reference proteome</keyword>
<feature type="chain" id="PRO_5045069077" description="Haem-binding uptake Tiki superfamily ChaN domain-containing protein" evidence="1">
    <location>
        <begin position="25"/>
        <end position="299"/>
    </location>
</feature>
<sequence length="299" mass="31789">MTTVTLRHLLVAAALLGGCTSTQSAVQTPDTTVSTAPKVDCGPAIPGMEALLKPAAFIVLGEMHGTQEAPAFTTQLACHAASAGQPVRVEFEIAVEEQPRIDAFLASGDGALQLLTASEFWTRSFQDGRSSKAMLQALVRLRELKRAGLPLEVRAFDVGAVGGKDRDASMAEKLVQERAQAPRDTFVVLVGNLHARRDKGAPWDPNLRFMTNHLLEAEPGLVALDMAYLGGSIWACMGQTDDACKVHPLKKPRYEEHAATPRIVLQKDGPEDAYDGVYGVGTANASPPAVQAASAQPTP</sequence>
<dbReference type="Proteomes" id="UP000662747">
    <property type="component" value="Chromosome"/>
</dbReference>